<dbReference type="KEGG" id="muc:MuYL_2338"/>
<keyword evidence="2" id="KW-0326">Glycosidase</keyword>
<dbReference type="InterPro" id="IPR017853">
    <property type="entry name" value="GH"/>
</dbReference>
<dbReference type="PANTHER" id="PTHR43053:SF3">
    <property type="entry name" value="ALPHA-GALACTOSIDASE C-RELATED"/>
    <property type="match status" value="1"/>
</dbReference>
<dbReference type="Gene3D" id="3.20.20.70">
    <property type="entry name" value="Aldolase class I"/>
    <property type="match status" value="1"/>
</dbReference>
<dbReference type="InterPro" id="IPR002252">
    <property type="entry name" value="Glyco_hydro_36"/>
</dbReference>
<dbReference type="GO" id="GO:0016052">
    <property type="term" value="P:carbohydrate catabolic process"/>
    <property type="evidence" value="ECO:0007669"/>
    <property type="project" value="InterPro"/>
</dbReference>
<evidence type="ECO:0008006" key="6">
    <source>
        <dbReference type="Google" id="ProtNLM"/>
    </source>
</evidence>
<feature type="signal peptide" evidence="3">
    <location>
        <begin position="1"/>
        <end position="23"/>
    </location>
</feature>
<dbReference type="Proteomes" id="UP000215002">
    <property type="component" value="Chromosome"/>
</dbReference>
<keyword evidence="5" id="KW-1185">Reference proteome</keyword>
<dbReference type="RefSeq" id="WP_094570605.1">
    <property type="nucleotide sequence ID" value="NZ_CP022743.1"/>
</dbReference>
<dbReference type="InterPro" id="IPR050985">
    <property type="entry name" value="Alpha-glycosidase_related"/>
</dbReference>
<organism evidence="4 5">
    <name type="scientific">Mucilaginibacter xinganensis</name>
    <dbReference type="NCBI Taxonomy" id="1234841"/>
    <lineage>
        <taxon>Bacteria</taxon>
        <taxon>Pseudomonadati</taxon>
        <taxon>Bacteroidota</taxon>
        <taxon>Sphingobacteriia</taxon>
        <taxon>Sphingobacteriales</taxon>
        <taxon>Sphingobacteriaceae</taxon>
        <taxon>Mucilaginibacter</taxon>
    </lineage>
</organism>
<dbReference type="OrthoDB" id="9758822at2"/>
<accession>A0A223NWI2</accession>
<gene>
    <name evidence="4" type="ORF">MuYL_2338</name>
</gene>
<dbReference type="InterPro" id="IPR013785">
    <property type="entry name" value="Aldolase_TIM"/>
</dbReference>
<dbReference type="AlphaFoldDB" id="A0A223NWI2"/>
<dbReference type="CDD" id="cd14791">
    <property type="entry name" value="GH36"/>
    <property type="match status" value="1"/>
</dbReference>
<evidence type="ECO:0000256" key="2">
    <source>
        <dbReference type="ARBA" id="ARBA00023295"/>
    </source>
</evidence>
<dbReference type="SUPFAM" id="SSF51445">
    <property type="entry name" value="(Trans)glycosidases"/>
    <property type="match status" value="1"/>
</dbReference>
<keyword evidence="3" id="KW-0732">Signal</keyword>
<reference evidence="4 5" key="1">
    <citation type="submission" date="2017-08" db="EMBL/GenBank/DDBJ databases">
        <title>Complete genome sequence of Mucilaginibacter sp. strain BJC16-A31.</title>
        <authorList>
            <consortium name="Henan University of Science and Technology"/>
            <person name="You X."/>
        </authorList>
    </citation>
    <scope>NUCLEOTIDE SEQUENCE [LARGE SCALE GENOMIC DNA]</scope>
    <source>
        <strain evidence="4 5">BJC16-A31</strain>
    </source>
</reference>
<keyword evidence="1" id="KW-0378">Hydrolase</keyword>
<evidence type="ECO:0000313" key="4">
    <source>
        <dbReference type="EMBL" id="ASU34227.1"/>
    </source>
</evidence>
<name>A0A223NWI2_9SPHI</name>
<dbReference type="EMBL" id="CP022743">
    <property type="protein sequence ID" value="ASU34227.1"/>
    <property type="molecule type" value="Genomic_DNA"/>
</dbReference>
<dbReference type="PANTHER" id="PTHR43053">
    <property type="entry name" value="GLYCOSIDASE FAMILY 31"/>
    <property type="match status" value="1"/>
</dbReference>
<sequence>MKKYFLSLIFSIFTIYSFGQGFATIDHKGDSLLIKYNNSVIFSAGISASHSTYLFRRQNETVNGCMYQTITITSNNFKAIQLSATVFTSDEAIACESEPADNHINIVRHVVGKSSSLINNAVYERKDDWLLSIDKVYPKVKITPKDDHNYSLTANGWEIVIRFRPQYYQKHRGLSNFKPSAYAVWKKPVVGWCSWFAYFDKITEADIKETADVISEKLKPFGLEYLQMDDGYQTVPIGLPHTWLKPNQKFPAGLKSLAAYIKSKGLIPGIWTNVAFADSADAYKNKALFVKDEKGQPALGNWVGYVMDGSNPQTIAQLISPVYQGLNDDGFDYFKLDALRHLKYEGYNSFKNYFTEKNADRNDAYRNVVREVREKAGKGKFLLACWGIRPELVGLVDGCRIGNDGYSYAGLAQFNSYNNIIWRNDPDHIVLSQKEAYRSCAATSLTGSLFMLTDKPGIYKNSPFIEAARRSIPVLYTQPGQVYDVDPSRSALISQADVEMSGSGPRPFDASSTTTTGLFELELNKPFENWIVLGRVDERDKILPFKDLGLDDKKEYLVFEFWTKHFEGTFKTQFTPGTIDTVFNCQVFCFREKQDHPQIMATNRHISCGGLELTNVQWKNNSLSGISQAVLNDDYVIYIHENSGFNFGDVTLKNASVVKNEKDGEIRKITLHPTGNGLINWDVNYK</sequence>
<evidence type="ECO:0000313" key="5">
    <source>
        <dbReference type="Proteomes" id="UP000215002"/>
    </source>
</evidence>
<dbReference type="GO" id="GO:0004557">
    <property type="term" value="F:alpha-galactosidase activity"/>
    <property type="evidence" value="ECO:0007669"/>
    <property type="project" value="InterPro"/>
</dbReference>
<evidence type="ECO:0000256" key="3">
    <source>
        <dbReference type="SAM" id="SignalP"/>
    </source>
</evidence>
<evidence type="ECO:0000256" key="1">
    <source>
        <dbReference type="ARBA" id="ARBA00022801"/>
    </source>
</evidence>
<dbReference type="Pfam" id="PF02065">
    <property type="entry name" value="Melibiase"/>
    <property type="match status" value="1"/>
</dbReference>
<protein>
    <recommendedName>
        <fullName evidence="6">Alpha-galactosidase</fullName>
    </recommendedName>
</protein>
<feature type="chain" id="PRO_5013188870" description="Alpha-galactosidase" evidence="3">
    <location>
        <begin position="24"/>
        <end position="686"/>
    </location>
</feature>
<proteinExistence type="predicted"/>